<proteinExistence type="predicted"/>
<gene>
    <name evidence="1" type="ORF">Glove_421g38</name>
</gene>
<evidence type="ECO:0000313" key="1">
    <source>
        <dbReference type="EMBL" id="RHZ54938.1"/>
    </source>
</evidence>
<evidence type="ECO:0000313" key="2">
    <source>
        <dbReference type="Proteomes" id="UP000266861"/>
    </source>
</evidence>
<comment type="caution">
    <text evidence="1">The sequence shown here is derived from an EMBL/GenBank/DDBJ whole genome shotgun (WGS) entry which is preliminary data.</text>
</comment>
<reference evidence="1 2" key="1">
    <citation type="submission" date="2018-08" db="EMBL/GenBank/DDBJ databases">
        <title>Genome and evolution of the arbuscular mycorrhizal fungus Diversispora epigaea (formerly Glomus versiforme) and its bacterial endosymbionts.</title>
        <authorList>
            <person name="Sun X."/>
            <person name="Fei Z."/>
            <person name="Harrison M."/>
        </authorList>
    </citation>
    <scope>NUCLEOTIDE SEQUENCE [LARGE SCALE GENOMIC DNA]</scope>
    <source>
        <strain evidence="1 2">IT104</strain>
    </source>
</reference>
<protein>
    <submittedName>
        <fullName evidence="1">Uncharacterized protein</fullName>
    </submittedName>
</protein>
<dbReference type="OrthoDB" id="2419736at2759"/>
<dbReference type="AlphaFoldDB" id="A0A397GZ71"/>
<dbReference type="EMBL" id="PQFF01000373">
    <property type="protein sequence ID" value="RHZ54938.1"/>
    <property type="molecule type" value="Genomic_DNA"/>
</dbReference>
<sequence length="185" mass="21303">MRYVGCTNITPYKKKESNLEFWTCAEDSSSDCASILYLYTKNLLNNIPYNPSEAEELVTIQDLQNKVDQFWNCFDTSIKMNKRGLDGKQRILSVIANNFGRYKIQENLKISNDLLNAARKYSQINGPGYIAINKSIVTRSRISKVKDREFEAFFADKDNVSMSSYKVHSKTNLPILYLKDNKEAL</sequence>
<accession>A0A397GZ71</accession>
<dbReference type="Proteomes" id="UP000266861">
    <property type="component" value="Unassembled WGS sequence"/>
</dbReference>
<keyword evidence="2" id="KW-1185">Reference proteome</keyword>
<name>A0A397GZ71_9GLOM</name>
<organism evidence="1 2">
    <name type="scientific">Diversispora epigaea</name>
    <dbReference type="NCBI Taxonomy" id="1348612"/>
    <lineage>
        <taxon>Eukaryota</taxon>
        <taxon>Fungi</taxon>
        <taxon>Fungi incertae sedis</taxon>
        <taxon>Mucoromycota</taxon>
        <taxon>Glomeromycotina</taxon>
        <taxon>Glomeromycetes</taxon>
        <taxon>Diversisporales</taxon>
        <taxon>Diversisporaceae</taxon>
        <taxon>Diversispora</taxon>
    </lineage>
</organism>